<keyword evidence="19" id="KW-1185">Reference proteome</keyword>
<feature type="domain" description="UGGT thioredoxin-like" evidence="14">
    <location>
        <begin position="384"/>
        <end position="513"/>
    </location>
</feature>
<evidence type="ECO:0000256" key="7">
    <source>
        <dbReference type="ARBA" id="ARBA00022729"/>
    </source>
</evidence>
<evidence type="ECO:0000259" key="15">
    <source>
        <dbReference type="Pfam" id="PF18402"/>
    </source>
</evidence>
<protein>
    <submittedName>
        <fullName evidence="18">UDP-glucose:glycoprotein glucosyltransferase-like Protein</fullName>
    </submittedName>
</protein>
<feature type="region of interest" description="Disordered" evidence="12">
    <location>
        <begin position="1578"/>
        <end position="1599"/>
    </location>
</feature>
<feature type="compositionally biased region" description="Basic and acidic residues" evidence="12">
    <location>
        <begin position="1585"/>
        <end position="1599"/>
    </location>
</feature>
<evidence type="ECO:0000256" key="6">
    <source>
        <dbReference type="ARBA" id="ARBA00022679"/>
    </source>
</evidence>
<evidence type="ECO:0000256" key="2">
    <source>
        <dbReference type="ARBA" id="ARBA00004319"/>
    </source>
</evidence>
<proteinExistence type="inferred from homology"/>
<dbReference type="Pfam" id="PF18403">
    <property type="entry name" value="Thioredoxin_15"/>
    <property type="match status" value="1"/>
</dbReference>
<dbReference type="PANTHER" id="PTHR11226:SF0">
    <property type="entry name" value="UDP-GLUCOSE:GLYCOPROTEIN GLUCOSYLTRANSFERASE"/>
    <property type="match status" value="1"/>
</dbReference>
<feature type="compositionally biased region" description="Basic and acidic residues" evidence="12">
    <location>
        <begin position="330"/>
        <end position="340"/>
    </location>
</feature>
<dbReference type="InParanoid" id="D6WKY8"/>
<evidence type="ECO:0000259" key="13">
    <source>
        <dbReference type="Pfam" id="PF18400"/>
    </source>
</evidence>
<evidence type="ECO:0000259" key="14">
    <source>
        <dbReference type="Pfam" id="PF18401"/>
    </source>
</evidence>
<feature type="domain" description="UGGT thioredoxin-like" evidence="15">
    <location>
        <begin position="525"/>
        <end position="770"/>
    </location>
</feature>
<keyword evidence="5" id="KW-0328">Glycosyltransferase</keyword>
<evidence type="ECO:0000256" key="8">
    <source>
        <dbReference type="ARBA" id="ARBA00022824"/>
    </source>
</evidence>
<comment type="similarity">
    <text evidence="4">Belongs to the glycosyltransferase 8 family.</text>
</comment>
<evidence type="ECO:0000313" key="19">
    <source>
        <dbReference type="Proteomes" id="UP000007266"/>
    </source>
</evidence>
<reference evidence="18 19" key="2">
    <citation type="journal article" date="2010" name="Nucleic Acids Res.">
        <title>BeetleBase in 2010: revisions to provide comprehensive genomic information for Tribolium castaneum.</title>
        <authorList>
            <person name="Kim H.S."/>
            <person name="Murphy T."/>
            <person name="Xia J."/>
            <person name="Caragea D."/>
            <person name="Park Y."/>
            <person name="Beeman R.W."/>
            <person name="Lorenzen M.D."/>
            <person name="Butcher S."/>
            <person name="Manak J.R."/>
            <person name="Brown S.J."/>
        </authorList>
    </citation>
    <scope>GENOME REANNOTATION</scope>
    <source>
        <strain evidence="18 19">Georgia GA2</strain>
    </source>
</reference>
<evidence type="ECO:0000256" key="4">
    <source>
        <dbReference type="ARBA" id="ARBA00006351"/>
    </source>
</evidence>
<dbReference type="eggNOG" id="KOG1879">
    <property type="taxonomic scope" value="Eukaryota"/>
</dbReference>
<evidence type="ECO:0000313" key="18">
    <source>
        <dbReference type="EMBL" id="EFA03542.1"/>
    </source>
</evidence>
<dbReference type="Pfam" id="PF18402">
    <property type="entry name" value="Thioredoxin_14"/>
    <property type="match status" value="1"/>
</dbReference>
<dbReference type="Proteomes" id="UP000007266">
    <property type="component" value="Linkage group 5"/>
</dbReference>
<dbReference type="EMBL" id="KQ971343">
    <property type="protein sequence ID" value="EFA03542.1"/>
    <property type="molecule type" value="Genomic_DNA"/>
</dbReference>
<evidence type="ECO:0000256" key="12">
    <source>
        <dbReference type="SAM" id="MobiDB-lite"/>
    </source>
</evidence>
<dbReference type="OMA" id="RQTKTRF"/>
<evidence type="ECO:0000259" key="16">
    <source>
        <dbReference type="Pfam" id="PF18403"/>
    </source>
</evidence>
<sequence length="1599" mass="181733">MKYSDLPSPESPDSSRSSFNISSSTDGNRPRSKSLSNIFPDNYSPGEIHRIKERLLSNCKDQDCVSDSGISGSWRGIPSDSDSSETTPLILSSIECNYRSYTEGKLQYYEQSRKHDSQSVTTLLEAKWETTPLVLEVVEYLRDESSDFFWSFVNSISSLNPPLATLENDRVKYNIMMDHASKLVTTSELSVLKLGLSLHIYSPKVQMFRQIATERELPSCAAAVDIGGIITCDSSKVQSLIANYNEQKKVDIFNVDTHYPGSENRSKVAILYAELGTKEFADFHNVLKQEAEEGNIDYVVRHYVQTPADKKLRLSGFGVELQMKSTEYKVQDDAELHDDPSSEESSQEEEEIEIEGFNFKKLKTLFPDHKKDLDKLRQHLEESSNEMAPLKVWQFQELSLQAAERIMSAPKDEALKVFTNIAQNFPMQAKGLVKTVVNPELKKEMKLNSDIFASTLNLQPSDTALFINGMFYDVDLVDIYGILDVLRQELRTMEGLQKIGVGNKRLSSLLALDFSDGSSGQEFAIDIRDSAVNWINDIETEAKYSRWSSSVMDLLRPTFPGMIRQVRKNLFNLILIIDPTEPKSRDLVKLLESFVVHTAPLRVGIVFAVDASTKLTGLQDAGVAMQCAFNYVVQKKSPLAALSFVKTVLGSASEEVKVDDVKKELKAQFGDDYLDILGEDSDYDFGRQLSIDFIQRTGQRVLPQALLNGIPLPSSSLNIDDFEEAVLQEVMSQTSLLQKAVYRGKLSDTDDVVEYLMTQPNVMPRLNERILNKDQSLYLDMTGTATTSMNVEDLAKLSPRDMTATAIDNFKYFFSPKKGKQEHTMTYWVVGDLKYLEARQLLLAALEHAKSENHVRVTFIPNVDSSMKNMISKLVLTALSELSPEKALDYVLTLLRDDKAAEELEHGGHIKFPPELSGQVNNHELNLKMLRVYSRRVLNLNAGERALVANGRLLGPFEVDESFTVQDFGLLERFSSATYLEKIQKAIEKSADEEEELSSNSLLKVISLLVSRPQSRTRFEIQFTGDEHSVLKIPASQSDKVAFDIVAVVDPVSRGAQKLGPILQVLQEVLNVNIRVFLNSVEKNSDMPVKSFYRFVLEPEIQFTEDGKQTAGPIARFNNMPTSPLLTQNYHVPENWLVEVVRSVYDLDNIRLEDVDSNVHSEYELEYLLLEGHCFEATTGSPPRGLQITLGTERQPVIVDTIVMANLGYFQLKANPGAWILRLRQGRSAEIYDIVSHDGSDTPANSSDIKVLISTLRSHIVKLRVQKKPDKFNMDLLSEDEPNSGIWNSITSSFSKNEEEPDDKLNIFSVASGHLYERFLRIMMLSVLKHTKTPVKFWFLKNYLSPQIKDFLPYMAKEYGFEYELVQYKWPRWLHQQTEKQRIIWGYKILFLDVLFPLDVKKIIFVDADQVVRADLKELQELDLGGAPYGYTPFCDSRKEMDGFRFWKLGYWRNHLQGRKYHISALYVVDLKRFRRIAAGDRLRGQYQALSQDPNSLSNLDQDLPNNMIHQVGIKSLPQEWLWCETWCDDESKARAKTIDLCNNPMTKEAKLTAAMRILPEWKGYDEEIRQLQKKIDSGVLDPDPENHIPDTTDKHIEL</sequence>
<dbReference type="UniPathway" id="UPA00378"/>
<dbReference type="InterPro" id="IPR029044">
    <property type="entry name" value="Nucleotide-diphossugar_trans"/>
</dbReference>
<feature type="region of interest" description="Disordered" evidence="12">
    <location>
        <begin position="330"/>
        <end position="350"/>
    </location>
</feature>
<dbReference type="InterPro" id="IPR040692">
    <property type="entry name" value="UGGT_TRXL_3"/>
</dbReference>
<reference evidence="18 19" key="1">
    <citation type="journal article" date="2008" name="Nature">
        <title>The genome of the model beetle and pest Tribolium castaneum.</title>
        <authorList>
            <consortium name="Tribolium Genome Sequencing Consortium"/>
            <person name="Richards S."/>
            <person name="Gibbs R.A."/>
            <person name="Weinstock G.M."/>
            <person name="Brown S.J."/>
            <person name="Denell R."/>
            <person name="Beeman R.W."/>
            <person name="Gibbs R."/>
            <person name="Beeman R.W."/>
            <person name="Brown S.J."/>
            <person name="Bucher G."/>
            <person name="Friedrich M."/>
            <person name="Grimmelikhuijzen C.J."/>
            <person name="Klingler M."/>
            <person name="Lorenzen M."/>
            <person name="Richards S."/>
            <person name="Roth S."/>
            <person name="Schroder R."/>
            <person name="Tautz D."/>
            <person name="Zdobnov E.M."/>
            <person name="Muzny D."/>
            <person name="Gibbs R.A."/>
            <person name="Weinstock G.M."/>
            <person name="Attaway T."/>
            <person name="Bell S."/>
            <person name="Buhay C.J."/>
            <person name="Chandrabose M.N."/>
            <person name="Chavez D."/>
            <person name="Clerk-Blankenburg K.P."/>
            <person name="Cree A."/>
            <person name="Dao M."/>
            <person name="Davis C."/>
            <person name="Chacko J."/>
            <person name="Dinh H."/>
            <person name="Dugan-Rocha S."/>
            <person name="Fowler G."/>
            <person name="Garner T.T."/>
            <person name="Garnes J."/>
            <person name="Gnirke A."/>
            <person name="Hawes A."/>
            <person name="Hernandez J."/>
            <person name="Hines S."/>
            <person name="Holder M."/>
            <person name="Hume J."/>
            <person name="Jhangiani S.N."/>
            <person name="Joshi V."/>
            <person name="Khan Z.M."/>
            <person name="Jackson L."/>
            <person name="Kovar C."/>
            <person name="Kowis A."/>
            <person name="Lee S."/>
            <person name="Lewis L.R."/>
            <person name="Margolis J."/>
            <person name="Morgan M."/>
            <person name="Nazareth L.V."/>
            <person name="Nguyen N."/>
            <person name="Okwuonu G."/>
            <person name="Parker D."/>
            <person name="Richards S."/>
            <person name="Ruiz S.J."/>
            <person name="Santibanez J."/>
            <person name="Savard J."/>
            <person name="Scherer S.E."/>
            <person name="Schneider B."/>
            <person name="Sodergren E."/>
            <person name="Tautz D."/>
            <person name="Vattahil S."/>
            <person name="Villasana D."/>
            <person name="White C.S."/>
            <person name="Wright R."/>
            <person name="Park Y."/>
            <person name="Beeman R.W."/>
            <person name="Lord J."/>
            <person name="Oppert B."/>
            <person name="Lorenzen M."/>
            <person name="Brown S."/>
            <person name="Wang L."/>
            <person name="Savard J."/>
            <person name="Tautz D."/>
            <person name="Richards S."/>
            <person name="Weinstock G."/>
            <person name="Gibbs R.A."/>
            <person name="Liu Y."/>
            <person name="Worley K."/>
            <person name="Weinstock G."/>
            <person name="Elsik C.G."/>
            <person name="Reese J.T."/>
            <person name="Elhaik E."/>
            <person name="Landan G."/>
            <person name="Graur D."/>
            <person name="Arensburger P."/>
            <person name="Atkinson P."/>
            <person name="Beeman R.W."/>
            <person name="Beidler J."/>
            <person name="Brown S.J."/>
            <person name="Demuth J.P."/>
            <person name="Drury D.W."/>
            <person name="Du Y.Z."/>
            <person name="Fujiwara H."/>
            <person name="Lorenzen M."/>
            <person name="Maselli V."/>
            <person name="Osanai M."/>
            <person name="Park Y."/>
            <person name="Robertson H.M."/>
            <person name="Tu Z."/>
            <person name="Wang J.J."/>
            <person name="Wang S."/>
            <person name="Richards S."/>
            <person name="Song H."/>
            <person name="Zhang L."/>
            <person name="Sodergren E."/>
            <person name="Werner D."/>
            <person name="Stanke M."/>
            <person name="Morgenstern B."/>
            <person name="Solovyev V."/>
            <person name="Kosarev P."/>
            <person name="Brown G."/>
            <person name="Chen H.C."/>
            <person name="Ermolaeva O."/>
            <person name="Hlavina W."/>
            <person name="Kapustin Y."/>
            <person name="Kiryutin B."/>
            <person name="Kitts P."/>
            <person name="Maglott D."/>
            <person name="Pruitt K."/>
            <person name="Sapojnikov V."/>
            <person name="Souvorov A."/>
            <person name="Mackey A.J."/>
            <person name="Waterhouse R.M."/>
            <person name="Wyder S."/>
            <person name="Zdobnov E.M."/>
            <person name="Zdobnov E.M."/>
            <person name="Wyder S."/>
            <person name="Kriventseva E.V."/>
            <person name="Kadowaki T."/>
            <person name="Bork P."/>
            <person name="Aranda M."/>
            <person name="Bao R."/>
            <person name="Beermann A."/>
            <person name="Berns N."/>
            <person name="Bolognesi R."/>
            <person name="Bonneton F."/>
            <person name="Bopp D."/>
            <person name="Brown S.J."/>
            <person name="Bucher G."/>
            <person name="Butts T."/>
            <person name="Chaumot A."/>
            <person name="Denell R.E."/>
            <person name="Ferrier D.E."/>
            <person name="Friedrich M."/>
            <person name="Gordon C.M."/>
            <person name="Jindra M."/>
            <person name="Klingler M."/>
            <person name="Lan Q."/>
            <person name="Lattorff H.M."/>
            <person name="Laudet V."/>
            <person name="von Levetsow C."/>
            <person name="Liu Z."/>
            <person name="Lutz R."/>
            <person name="Lynch J.A."/>
            <person name="da Fonseca R.N."/>
            <person name="Posnien N."/>
            <person name="Reuter R."/>
            <person name="Roth S."/>
            <person name="Savard J."/>
            <person name="Schinko J.B."/>
            <person name="Schmitt C."/>
            <person name="Schoppmeier M."/>
            <person name="Schroder R."/>
            <person name="Shippy T.D."/>
            <person name="Simonnet F."/>
            <person name="Marques-Souza H."/>
            <person name="Tautz D."/>
            <person name="Tomoyasu Y."/>
            <person name="Trauner J."/>
            <person name="Van der Zee M."/>
            <person name="Vervoort M."/>
            <person name="Wittkopp N."/>
            <person name="Wimmer E.A."/>
            <person name="Yang X."/>
            <person name="Jones A.K."/>
            <person name="Sattelle D.B."/>
            <person name="Ebert P.R."/>
            <person name="Nelson D."/>
            <person name="Scott J.G."/>
            <person name="Beeman R.W."/>
            <person name="Muthukrishnan S."/>
            <person name="Kramer K.J."/>
            <person name="Arakane Y."/>
            <person name="Beeman R.W."/>
            <person name="Zhu Q."/>
            <person name="Hogenkamp D."/>
            <person name="Dixit R."/>
            <person name="Oppert B."/>
            <person name="Jiang H."/>
            <person name="Zou Z."/>
            <person name="Marshall J."/>
            <person name="Elpidina E."/>
            <person name="Vinokurov K."/>
            <person name="Oppert C."/>
            <person name="Zou Z."/>
            <person name="Evans J."/>
            <person name="Lu Z."/>
            <person name="Zhao P."/>
            <person name="Sumathipala N."/>
            <person name="Altincicek B."/>
            <person name="Vilcinskas A."/>
            <person name="Williams M."/>
            <person name="Hultmark D."/>
            <person name="Hetru C."/>
            <person name="Jiang H."/>
            <person name="Grimmelikhuijzen C.J."/>
            <person name="Hauser F."/>
            <person name="Cazzamali G."/>
            <person name="Williamson M."/>
            <person name="Park Y."/>
            <person name="Li B."/>
            <person name="Tanaka Y."/>
            <person name="Predel R."/>
            <person name="Neupert S."/>
            <person name="Schachtner J."/>
            <person name="Verleyen P."/>
            <person name="Raible F."/>
            <person name="Bork P."/>
            <person name="Friedrich M."/>
            <person name="Walden K.K."/>
            <person name="Robertson H.M."/>
            <person name="Angeli S."/>
            <person name="Foret S."/>
            <person name="Bucher G."/>
            <person name="Schuetz S."/>
            <person name="Maleszka R."/>
            <person name="Wimmer E.A."/>
            <person name="Beeman R.W."/>
            <person name="Lorenzen M."/>
            <person name="Tomoyasu Y."/>
            <person name="Miller S.C."/>
            <person name="Grossmann D."/>
            <person name="Bucher G."/>
        </authorList>
    </citation>
    <scope>NUCLEOTIDE SEQUENCE [LARGE SCALE GENOMIC DNA]</scope>
    <source>
        <strain evidence="18 19">Georgia GA2</strain>
    </source>
</reference>
<dbReference type="InterPro" id="IPR040497">
    <property type="entry name" value="Glyco_transf_24"/>
</dbReference>
<comment type="pathway">
    <text evidence="3">Protein modification; protein glycosylation.</text>
</comment>
<evidence type="ECO:0000259" key="17">
    <source>
        <dbReference type="Pfam" id="PF18404"/>
    </source>
</evidence>
<dbReference type="SUPFAM" id="SSF53448">
    <property type="entry name" value="Nucleotide-diphospho-sugar transferases"/>
    <property type="match status" value="1"/>
</dbReference>
<evidence type="ECO:0000256" key="11">
    <source>
        <dbReference type="ARBA" id="ARBA00048456"/>
    </source>
</evidence>
<dbReference type="CDD" id="cd06432">
    <property type="entry name" value="GT8_HUGT1_C_like"/>
    <property type="match status" value="1"/>
</dbReference>
<dbReference type="Pfam" id="PF18401">
    <property type="entry name" value="Thioredoxin_13"/>
    <property type="match status" value="1"/>
</dbReference>
<evidence type="ECO:0000256" key="10">
    <source>
        <dbReference type="ARBA" id="ARBA00045874"/>
    </source>
</evidence>
<evidence type="ECO:0000256" key="3">
    <source>
        <dbReference type="ARBA" id="ARBA00004922"/>
    </source>
</evidence>
<dbReference type="GO" id="GO:0005788">
    <property type="term" value="C:endoplasmic reticulum lumen"/>
    <property type="evidence" value="ECO:0007669"/>
    <property type="project" value="UniProtKB-SubCell"/>
</dbReference>
<dbReference type="FunFam" id="3.90.550.10:FF:000004">
    <property type="entry name" value="UDP-glucose glycoprotein glucosyltransferase 1"/>
    <property type="match status" value="1"/>
</dbReference>
<comment type="cofactor">
    <cofactor evidence="1">
        <name>Ca(2+)</name>
        <dbReference type="ChEBI" id="CHEBI:29108"/>
    </cofactor>
</comment>
<evidence type="ECO:0000256" key="5">
    <source>
        <dbReference type="ARBA" id="ARBA00022676"/>
    </source>
</evidence>
<dbReference type="Pfam" id="PF18400">
    <property type="entry name" value="Thioredoxin_12"/>
    <property type="match status" value="1"/>
</dbReference>
<dbReference type="GO" id="GO:0005783">
    <property type="term" value="C:endoplasmic reticulum"/>
    <property type="evidence" value="ECO:0000318"/>
    <property type="project" value="GO_Central"/>
</dbReference>
<feature type="domain" description="UGGT thioredoxin-like" evidence="13">
    <location>
        <begin position="131"/>
        <end position="310"/>
    </location>
</feature>
<feature type="compositionally biased region" description="Low complexity" evidence="12">
    <location>
        <begin position="1"/>
        <end position="24"/>
    </location>
</feature>
<keyword evidence="8" id="KW-0256">Endoplasmic reticulum</keyword>
<dbReference type="PhylomeDB" id="D6WKY8"/>
<keyword evidence="7" id="KW-0732">Signal</keyword>
<feature type="region of interest" description="Disordered" evidence="12">
    <location>
        <begin position="1"/>
        <end position="40"/>
    </location>
</feature>
<dbReference type="Pfam" id="PF18404">
    <property type="entry name" value="Glyco_transf_24"/>
    <property type="match status" value="1"/>
</dbReference>
<name>D6WKY8_TRICA</name>
<dbReference type="FunCoup" id="D6WKY8">
    <property type="interactions" value="1318"/>
</dbReference>
<keyword evidence="9" id="KW-0325">Glycoprotein</keyword>
<dbReference type="GO" id="GO:0018279">
    <property type="term" value="P:protein N-linked glycosylation via asparagine"/>
    <property type="evidence" value="ECO:0000318"/>
    <property type="project" value="GO_Central"/>
</dbReference>
<evidence type="ECO:0000256" key="1">
    <source>
        <dbReference type="ARBA" id="ARBA00001913"/>
    </source>
</evidence>
<dbReference type="HOGENOM" id="CLU_002668_1_1_1"/>
<dbReference type="InterPro" id="IPR040525">
    <property type="entry name" value="UGGT_TRXL_4"/>
</dbReference>
<gene>
    <name evidence="18" type="primary">AUGUSTUS-3.0.2_13545</name>
    <name evidence="18" type="ORF">TcasGA2_TC013545</name>
</gene>
<dbReference type="InterPro" id="IPR040694">
    <property type="entry name" value="UGGT_TRXL_2"/>
</dbReference>
<feature type="compositionally biased region" description="Acidic residues" evidence="12">
    <location>
        <begin position="341"/>
        <end position="350"/>
    </location>
</feature>
<comment type="catalytic activity">
    <reaction evidence="11">
        <text>N(4)-(alpha-D-Man-(1-&gt;2)-alpha-D-Man-(1-&gt;2)-alpha-D-Man-(1-&gt;3)-[alpha-D-Man-(1-&gt;2)-alpha-D-Man-(1-&gt;3)-[alpha-D-Man-(1-&gt;2)-alpha-D-Man-(1-&gt;6)]-alpha-D-Man-(1-&gt;6)]-beta-D-Man-(1-&gt;4)-beta-D-GlcNAc-(1-&gt;4)-beta-D-GlcNAc)-L-asparaginyl-[protein] (N-glucan mannose isomer 9A1,2,3B1,2,3) + UDP-alpha-D-glucose = N(4)-(alpha-D-Glc-(1-&gt;3)-alpha-D-Man-(1-&gt;2)-alpha-D-Man-(1-&gt;2)-alpha-D-Man-(1-&gt;3)-[alpha-D-Man-(1-&gt;2)-alpha-D-Man-(1-&gt;3)-[alpha-D-Man-(1-&gt;2)-alpha-D-Man-(1-&gt;6)]-alpha-D-Man-(1-&gt;6)]-beta-D-Man-(1-&gt;4)-beta-D-GlcNAc-(1-&gt;4)-beta-D-GlcNAc)-L-asparaginyl-[protein] + UDP + H(+)</text>
        <dbReference type="Rhea" id="RHEA:61304"/>
        <dbReference type="Rhea" id="RHEA-COMP:14356"/>
        <dbReference type="Rhea" id="RHEA-COMP:14357"/>
        <dbReference type="ChEBI" id="CHEBI:15378"/>
        <dbReference type="ChEBI" id="CHEBI:58223"/>
        <dbReference type="ChEBI" id="CHEBI:58885"/>
        <dbReference type="ChEBI" id="CHEBI:59080"/>
        <dbReference type="ChEBI" id="CHEBI:139493"/>
    </reaction>
</comment>
<dbReference type="Gene3D" id="3.90.550.10">
    <property type="entry name" value="Spore Coat Polysaccharide Biosynthesis Protein SpsA, Chain A"/>
    <property type="match status" value="1"/>
</dbReference>
<evidence type="ECO:0000256" key="9">
    <source>
        <dbReference type="ARBA" id="ARBA00023180"/>
    </source>
</evidence>
<dbReference type="InterPro" id="IPR009448">
    <property type="entry name" value="UDP-g_GGtrans"/>
</dbReference>
<dbReference type="GO" id="GO:0051082">
    <property type="term" value="F:unfolded protein binding"/>
    <property type="evidence" value="ECO:0000318"/>
    <property type="project" value="GO_Central"/>
</dbReference>
<dbReference type="InterPro" id="IPR040693">
    <property type="entry name" value="UGGT_TRXL_1"/>
</dbReference>
<organism evidence="18 19">
    <name type="scientific">Tribolium castaneum</name>
    <name type="common">Red flour beetle</name>
    <dbReference type="NCBI Taxonomy" id="7070"/>
    <lineage>
        <taxon>Eukaryota</taxon>
        <taxon>Metazoa</taxon>
        <taxon>Ecdysozoa</taxon>
        <taxon>Arthropoda</taxon>
        <taxon>Hexapoda</taxon>
        <taxon>Insecta</taxon>
        <taxon>Pterygota</taxon>
        <taxon>Neoptera</taxon>
        <taxon>Endopterygota</taxon>
        <taxon>Coleoptera</taxon>
        <taxon>Polyphaga</taxon>
        <taxon>Cucujiformia</taxon>
        <taxon>Tenebrionidae</taxon>
        <taxon>Tenebrionidae incertae sedis</taxon>
        <taxon>Tribolium</taxon>
    </lineage>
</organism>
<keyword evidence="6" id="KW-0808">Transferase</keyword>
<dbReference type="PANTHER" id="PTHR11226">
    <property type="entry name" value="UDP-GLUCOSE GLYCOPROTEIN:GLUCOSYLTRANSFERASE"/>
    <property type="match status" value="1"/>
</dbReference>
<dbReference type="GO" id="GO:0003980">
    <property type="term" value="F:UDP-glucose:glycoprotein glucosyltransferase activity"/>
    <property type="evidence" value="ECO:0000318"/>
    <property type="project" value="GO_Central"/>
</dbReference>
<comment type="subcellular location">
    <subcellularLocation>
        <location evidence="2">Endoplasmic reticulum lumen</location>
    </subcellularLocation>
</comment>
<feature type="domain" description="Glucosyltransferase 24 catalytic" evidence="17">
    <location>
        <begin position="1305"/>
        <end position="1572"/>
    </location>
</feature>
<dbReference type="Pfam" id="PF06427">
    <property type="entry name" value="UDP-g_GGTase"/>
    <property type="match status" value="1"/>
</dbReference>
<feature type="domain" description="UDP-glucose:glycoprotein glucosyltransferase thioredoxin-like" evidence="16">
    <location>
        <begin position="794"/>
        <end position="1009"/>
    </location>
</feature>
<comment type="function">
    <text evidence="10">Recognizes glycoproteins with minor folding defects. Reglucosylates single N-glycans near the misfolded part of the protein, thus providing quality control for protein folding in the endoplasmic reticulum. Reglucosylated proteins are recognized by calreticulin for recycling to the endoplasmic reticulum and refolding or degradation.</text>
</comment>
<dbReference type="STRING" id="7070.D6WKY8"/>
<accession>D6WKY8</accession>